<dbReference type="SUPFAM" id="SSF48371">
    <property type="entry name" value="ARM repeat"/>
    <property type="match status" value="1"/>
</dbReference>
<organism evidence="7 8">
    <name type="scientific">Trichuris suis</name>
    <name type="common">pig whipworm</name>
    <dbReference type="NCBI Taxonomy" id="68888"/>
    <lineage>
        <taxon>Eukaryota</taxon>
        <taxon>Metazoa</taxon>
        <taxon>Ecdysozoa</taxon>
        <taxon>Nematoda</taxon>
        <taxon>Enoplea</taxon>
        <taxon>Dorylaimia</taxon>
        <taxon>Trichinellida</taxon>
        <taxon>Trichuridae</taxon>
        <taxon>Trichuris</taxon>
    </lineage>
</organism>
<dbReference type="GO" id="GO:0000796">
    <property type="term" value="C:condensin complex"/>
    <property type="evidence" value="ECO:0007669"/>
    <property type="project" value="TreeGrafter"/>
</dbReference>
<dbReference type="GO" id="GO:0007076">
    <property type="term" value="P:mitotic chromosome condensation"/>
    <property type="evidence" value="ECO:0007669"/>
    <property type="project" value="InterPro"/>
</dbReference>
<evidence type="ECO:0000256" key="2">
    <source>
        <dbReference type="ARBA" id="ARBA00022618"/>
    </source>
</evidence>
<dbReference type="InterPro" id="IPR016024">
    <property type="entry name" value="ARM-type_fold"/>
</dbReference>
<dbReference type="InterPro" id="IPR032682">
    <property type="entry name" value="Cnd1_C"/>
</dbReference>
<dbReference type="InterPro" id="IPR026971">
    <property type="entry name" value="CND1/NCAPD3"/>
</dbReference>
<evidence type="ECO:0000259" key="6">
    <source>
        <dbReference type="Pfam" id="PF12717"/>
    </source>
</evidence>
<dbReference type="GO" id="GO:0042393">
    <property type="term" value="F:histone binding"/>
    <property type="evidence" value="ECO:0007669"/>
    <property type="project" value="TreeGrafter"/>
</dbReference>
<evidence type="ECO:0000256" key="5">
    <source>
        <dbReference type="ARBA" id="ARBA00023306"/>
    </source>
</evidence>
<dbReference type="GO" id="GO:0010032">
    <property type="term" value="P:meiotic chromosome condensation"/>
    <property type="evidence" value="ECO:0007669"/>
    <property type="project" value="TreeGrafter"/>
</dbReference>
<dbReference type="Pfam" id="PF12717">
    <property type="entry name" value="Cnd1"/>
    <property type="match status" value="1"/>
</dbReference>
<evidence type="ECO:0000256" key="3">
    <source>
        <dbReference type="ARBA" id="ARBA00022776"/>
    </source>
</evidence>
<dbReference type="EMBL" id="KL363340">
    <property type="protein sequence ID" value="KFD47106.1"/>
    <property type="molecule type" value="Genomic_DNA"/>
</dbReference>
<keyword evidence="3" id="KW-0498">Mitosis</keyword>
<keyword evidence="5" id="KW-0131">Cell cycle</keyword>
<evidence type="ECO:0000256" key="4">
    <source>
        <dbReference type="ARBA" id="ARBA00023242"/>
    </source>
</evidence>
<proteinExistence type="predicted"/>
<keyword evidence="8" id="KW-1185">Reference proteome</keyword>
<evidence type="ECO:0000313" key="7">
    <source>
        <dbReference type="EMBL" id="KFD47106.1"/>
    </source>
</evidence>
<evidence type="ECO:0000313" key="8">
    <source>
        <dbReference type="Proteomes" id="UP000030764"/>
    </source>
</evidence>
<dbReference type="GO" id="GO:0051301">
    <property type="term" value="P:cell division"/>
    <property type="evidence" value="ECO:0007669"/>
    <property type="project" value="UniProtKB-KW"/>
</dbReference>
<dbReference type="PANTHER" id="PTHR14222">
    <property type="entry name" value="CONDENSIN"/>
    <property type="match status" value="1"/>
</dbReference>
<protein>
    <recommendedName>
        <fullName evidence="6">Condensin complex subunit 1 C-terminal domain-containing protein</fullName>
    </recommendedName>
</protein>
<name>A0A085LQ60_9BILA</name>
<reference evidence="7 8" key="1">
    <citation type="journal article" date="2014" name="Nat. Genet.">
        <title>Genome and transcriptome of the porcine whipworm Trichuris suis.</title>
        <authorList>
            <person name="Jex A.R."/>
            <person name="Nejsum P."/>
            <person name="Schwarz E.M."/>
            <person name="Hu L."/>
            <person name="Young N.D."/>
            <person name="Hall R.S."/>
            <person name="Korhonen P.K."/>
            <person name="Liao S."/>
            <person name="Thamsborg S."/>
            <person name="Xia J."/>
            <person name="Xu P."/>
            <person name="Wang S."/>
            <person name="Scheerlinck J.P."/>
            <person name="Hofmann A."/>
            <person name="Sternberg P.W."/>
            <person name="Wang J."/>
            <person name="Gasser R.B."/>
        </authorList>
    </citation>
    <scope>NUCLEOTIDE SEQUENCE [LARGE SCALE GENOMIC DNA]</scope>
    <source>
        <strain evidence="7">DCEP-RM93M</strain>
    </source>
</reference>
<feature type="non-terminal residue" evidence="7">
    <location>
        <position position="120"/>
    </location>
</feature>
<comment type="subcellular location">
    <subcellularLocation>
        <location evidence="1">Nucleus</location>
    </subcellularLocation>
</comment>
<dbReference type="GO" id="GO:0000779">
    <property type="term" value="C:condensed chromosome, centromeric region"/>
    <property type="evidence" value="ECO:0007669"/>
    <property type="project" value="TreeGrafter"/>
</dbReference>
<dbReference type="AlphaFoldDB" id="A0A085LQ60"/>
<keyword evidence="4" id="KW-0539">Nucleus</keyword>
<accession>A0A085LQ60</accession>
<sequence>MRLFDDNIQVRTACLSSVSHLILQDRIKLRIFIADMAICCMDDSPDVANMAKAFFKQYSEKEPVYSAIAFIVERLSEDGWAVVFEKFKSIMMWLFGLVCRDFQVERVVKMLCQLFSEFQC</sequence>
<dbReference type="GO" id="GO:0005634">
    <property type="term" value="C:nucleus"/>
    <property type="evidence" value="ECO:0007669"/>
    <property type="project" value="UniProtKB-SubCell"/>
</dbReference>
<keyword evidence="2" id="KW-0132">Cell division</keyword>
<evidence type="ECO:0000256" key="1">
    <source>
        <dbReference type="ARBA" id="ARBA00004123"/>
    </source>
</evidence>
<feature type="domain" description="Condensin complex subunit 1 C-terminal" evidence="6">
    <location>
        <begin position="2"/>
        <end position="116"/>
    </location>
</feature>
<gene>
    <name evidence="7" type="ORF">M513_12016</name>
</gene>
<dbReference type="PANTHER" id="PTHR14222:SF2">
    <property type="entry name" value="CONDENSIN COMPLEX SUBUNIT 1"/>
    <property type="match status" value="1"/>
</dbReference>
<dbReference type="Proteomes" id="UP000030764">
    <property type="component" value="Unassembled WGS sequence"/>
</dbReference>